<dbReference type="Pfam" id="PF00372">
    <property type="entry name" value="Hemocyanin_M"/>
    <property type="match status" value="1"/>
</dbReference>
<evidence type="ECO:0000256" key="2">
    <source>
        <dbReference type="SAM" id="SignalP"/>
    </source>
</evidence>
<dbReference type="OrthoDB" id="6371642at2759"/>
<dbReference type="PANTHER" id="PTHR11511">
    <property type="entry name" value="LARVAL STORAGE PROTEIN/PHENOLOXIDASE"/>
    <property type="match status" value="1"/>
</dbReference>
<dbReference type="PROSITE" id="PS00210">
    <property type="entry name" value="HEMOCYANIN_2"/>
    <property type="match status" value="1"/>
</dbReference>
<comment type="caution">
    <text evidence="6">The sequence shown here is derived from an EMBL/GenBank/DDBJ whole genome shotgun (WGS) entry which is preliminary data.</text>
</comment>
<accession>A0A8K0CWL1</accession>
<evidence type="ECO:0000313" key="7">
    <source>
        <dbReference type="Proteomes" id="UP000801492"/>
    </source>
</evidence>
<dbReference type="InterPro" id="IPR005204">
    <property type="entry name" value="Hemocyanin_N"/>
</dbReference>
<keyword evidence="7" id="KW-1185">Reference proteome</keyword>
<name>A0A8K0CWL1_IGNLU</name>
<evidence type="ECO:0000256" key="1">
    <source>
        <dbReference type="ARBA" id="ARBA00022761"/>
    </source>
</evidence>
<dbReference type="Proteomes" id="UP000801492">
    <property type="component" value="Unassembled WGS sequence"/>
</dbReference>
<dbReference type="InterPro" id="IPR000896">
    <property type="entry name" value="Hemocyanin/hexamerin_mid_dom"/>
</dbReference>
<proteinExistence type="predicted"/>
<evidence type="ECO:0000259" key="3">
    <source>
        <dbReference type="Pfam" id="PF00372"/>
    </source>
</evidence>
<feature type="domain" description="Hemocyanin C-terminal" evidence="5">
    <location>
        <begin position="457"/>
        <end position="721"/>
    </location>
</feature>
<dbReference type="PRINTS" id="PR00187">
    <property type="entry name" value="HAEMOCYANIN"/>
</dbReference>
<keyword evidence="1" id="KW-0758">Storage protein</keyword>
<feature type="chain" id="PRO_5035459544" evidence="2">
    <location>
        <begin position="19"/>
        <end position="740"/>
    </location>
</feature>
<dbReference type="SUPFAM" id="SSF81296">
    <property type="entry name" value="E set domains"/>
    <property type="match status" value="1"/>
</dbReference>
<dbReference type="Gene3D" id="1.20.1370.10">
    <property type="entry name" value="Hemocyanin, N-terminal domain"/>
    <property type="match status" value="1"/>
</dbReference>
<evidence type="ECO:0000259" key="5">
    <source>
        <dbReference type="Pfam" id="PF03723"/>
    </source>
</evidence>
<feature type="domain" description="Hemocyanin N-terminal" evidence="4">
    <location>
        <begin position="46"/>
        <end position="165"/>
    </location>
</feature>
<dbReference type="SUPFAM" id="SSF48056">
    <property type="entry name" value="Di-copper centre-containing domain"/>
    <property type="match status" value="1"/>
</dbReference>
<dbReference type="InterPro" id="IPR037020">
    <property type="entry name" value="Hemocyanin_C_sf"/>
</dbReference>
<organism evidence="6 7">
    <name type="scientific">Ignelater luminosus</name>
    <name type="common">Cucubano</name>
    <name type="synonym">Pyrophorus luminosus</name>
    <dbReference type="NCBI Taxonomy" id="2038154"/>
    <lineage>
        <taxon>Eukaryota</taxon>
        <taxon>Metazoa</taxon>
        <taxon>Ecdysozoa</taxon>
        <taxon>Arthropoda</taxon>
        <taxon>Hexapoda</taxon>
        <taxon>Insecta</taxon>
        <taxon>Pterygota</taxon>
        <taxon>Neoptera</taxon>
        <taxon>Endopterygota</taxon>
        <taxon>Coleoptera</taxon>
        <taxon>Polyphaga</taxon>
        <taxon>Elateriformia</taxon>
        <taxon>Elateroidea</taxon>
        <taxon>Elateridae</taxon>
        <taxon>Agrypninae</taxon>
        <taxon>Pyrophorini</taxon>
        <taxon>Ignelater</taxon>
    </lineage>
</organism>
<dbReference type="InterPro" id="IPR014756">
    <property type="entry name" value="Ig_E-set"/>
</dbReference>
<protein>
    <submittedName>
        <fullName evidence="6">Uncharacterized protein</fullName>
    </submittedName>
</protein>
<dbReference type="Gene3D" id="1.10.1280.10">
    <property type="entry name" value="Di-copper center containing domain from catechol oxidase"/>
    <property type="match status" value="1"/>
</dbReference>
<keyword evidence="2" id="KW-0732">Signal</keyword>
<dbReference type="PANTHER" id="PTHR11511:SF5">
    <property type="entry name" value="FAT-BODY PROTEIN 1-RELATED"/>
    <property type="match status" value="1"/>
</dbReference>
<dbReference type="GO" id="GO:0045735">
    <property type="term" value="F:nutrient reservoir activity"/>
    <property type="evidence" value="ECO:0007669"/>
    <property type="project" value="UniProtKB-KW"/>
</dbReference>
<evidence type="ECO:0000259" key="4">
    <source>
        <dbReference type="Pfam" id="PF03722"/>
    </source>
</evidence>
<gene>
    <name evidence="6" type="ORF">ILUMI_13511</name>
</gene>
<dbReference type="InterPro" id="IPR013788">
    <property type="entry name" value="Hemocyanin/hexamerin"/>
</dbReference>
<dbReference type="EMBL" id="VTPC01008606">
    <property type="protein sequence ID" value="KAF2892661.1"/>
    <property type="molecule type" value="Genomic_DNA"/>
</dbReference>
<dbReference type="Pfam" id="PF03722">
    <property type="entry name" value="Hemocyanin_N"/>
    <property type="match status" value="1"/>
</dbReference>
<dbReference type="InterPro" id="IPR005203">
    <property type="entry name" value="Hemocyanin_C"/>
</dbReference>
<reference evidence="6" key="1">
    <citation type="submission" date="2019-08" db="EMBL/GenBank/DDBJ databases">
        <title>The genome of the North American firefly Photinus pyralis.</title>
        <authorList>
            <consortium name="Photinus pyralis genome working group"/>
            <person name="Fallon T.R."/>
            <person name="Sander Lower S.E."/>
            <person name="Weng J.-K."/>
        </authorList>
    </citation>
    <scope>NUCLEOTIDE SEQUENCE</scope>
    <source>
        <strain evidence="6">TRF0915ILg1</strain>
        <tissue evidence="6">Whole body</tissue>
    </source>
</reference>
<dbReference type="InterPro" id="IPR008922">
    <property type="entry name" value="Di-copper_centre_dom_sf"/>
</dbReference>
<dbReference type="Pfam" id="PF03723">
    <property type="entry name" value="Hemocyanin_C"/>
    <property type="match status" value="1"/>
</dbReference>
<dbReference type="InterPro" id="IPR036697">
    <property type="entry name" value="Hemocyanin_N_sf"/>
</dbReference>
<feature type="signal peptide" evidence="2">
    <location>
        <begin position="1"/>
        <end position="18"/>
    </location>
</feature>
<evidence type="ECO:0000313" key="6">
    <source>
        <dbReference type="EMBL" id="KAF2892661.1"/>
    </source>
</evidence>
<dbReference type="AlphaFoldDB" id="A0A8K0CWL1"/>
<dbReference type="Gene3D" id="2.60.40.1520">
    <property type="entry name" value="Hemocyanin, C-terminal domain"/>
    <property type="match status" value="1"/>
</dbReference>
<dbReference type="GO" id="GO:0005615">
    <property type="term" value="C:extracellular space"/>
    <property type="evidence" value="ECO:0007669"/>
    <property type="project" value="UniProtKB-ARBA"/>
</dbReference>
<sequence>MRFVLIALLVGICSLALATPVVEDVGGTQDVYTGYHKYKISNKDYLKQYKDVLTLFRYVHQPTYYKHHVDIAKEYSIESNLGQYTNTQAVKEFLYYYRHGMLPKDEVFSVFYDYQLKQAIALFKILYYAKDFDTFYKTACWARYYLNQGLFLYSFSVALIHRHDTYSMVLPPIYEIYPYYFFNTEVIQKAQQYKQLWTTGVQQNVYTIYSNYSGWYLNLHPEQSLSYFTEDIGVNSYYYYYNLYRPFWLNHEEVEINTYYRGEEFYYFYQQLVARYYLERLSNDYGEINTYDYDDAFETGYYPSLRYPNGLEFPERSNWVYFFTNYYNHKQSYSFKGQYPFSYYKVNDYERRIRDAIDLGYVYTETGEKLKLFEPHGFNTLGNLIEGNPHSPNTRFYGYLQIFARHLLGYSYQPLHEYKIAPSALEHFETSLRDPAFWQLYKRLILYFQKYKYYLPHYTYDELVFPGVKIESVWVDRLVTYFDYYNTDITNAVYVNHNEWEHNNFEVYARQYRLNHKPFTYKINVISDKPTQAVVRVFIGPKYDEYGRFIHIDENRINFVEFDRFKYELKAGQNVIERNSHQTYYSTDRTTYKQLYQYAFAGVSGTQQFSTHGSEVYYAFPNRFLLPKGKHGGQTYQFYVIVSPYKAPTLFGKKQQEQKQYQAVYDKLHEGEVYDYFKFPMVGLGVQWLDAYPLGYPFDRTIDEYNFYVPNSYFYDVVIYHKHSEEVNKSIYYDDTTHTL</sequence>
<feature type="domain" description="Hemocyanin middle" evidence="3">
    <location>
        <begin position="172"/>
        <end position="448"/>
    </location>
</feature>
<dbReference type="SUPFAM" id="SSF48050">
    <property type="entry name" value="Hemocyanin, N-terminal domain"/>
    <property type="match status" value="1"/>
</dbReference>